<comment type="similarity">
    <text evidence="1 5">Belongs to the Fmt family.</text>
</comment>
<dbReference type="NCBIfam" id="TIGR00460">
    <property type="entry name" value="fmt"/>
    <property type="match status" value="1"/>
</dbReference>
<dbReference type="CDD" id="cd08646">
    <property type="entry name" value="FMT_core_Met-tRNA-FMT_N"/>
    <property type="match status" value="1"/>
</dbReference>
<evidence type="ECO:0000259" key="7">
    <source>
        <dbReference type="Pfam" id="PF02911"/>
    </source>
</evidence>
<feature type="domain" description="Formyl transferase N-terminal" evidence="6">
    <location>
        <begin position="5"/>
        <end position="176"/>
    </location>
</feature>
<keyword evidence="3 5" id="KW-0808">Transferase</keyword>
<dbReference type="EMBL" id="QRWX01000002">
    <property type="protein sequence ID" value="RGT56230.1"/>
    <property type="molecule type" value="Genomic_DNA"/>
</dbReference>
<comment type="function">
    <text evidence="5">Attaches a formyl group to the free amino group of methionyl-tRNA(fMet). The formyl group appears to play a dual role in the initiator identity of N-formylmethionyl-tRNA by promoting its recognition by IF2 and preventing the misappropriation of this tRNA by the elongation apparatus.</text>
</comment>
<proteinExistence type="inferred from homology"/>
<dbReference type="AlphaFoldDB" id="A0A412PFL0"/>
<dbReference type="InterPro" id="IPR011034">
    <property type="entry name" value="Formyl_transferase-like_C_sf"/>
</dbReference>
<dbReference type="InterPro" id="IPR041711">
    <property type="entry name" value="Met-tRNA-FMT_N"/>
</dbReference>
<dbReference type="InterPro" id="IPR044135">
    <property type="entry name" value="Met-tRNA-FMT_C"/>
</dbReference>
<sequence length="312" mass="35085">MKQIRIIFFGTTEFASGILQTLIDEEYNVVAVVSQPDKPVGRKHTIQMTPTHVLADQCQIPVIQPDFLKEHVEDVLRYEPELILTCAYGQFVPVRILEYPRYGCINIHPSLLPKYRGGAPIHHAVMGGETETGVSLIQMTKAMDAGDIYARVTTPLGKDETMAELNERLLVLSKQLVKDHLEDYIAGKLVGQPQDDSKVILGLNITKEEEKVQFAVEDVQTLYNHIRGLIDWPMPYGVIDGKRIKFCKVRMRKEDHQARPGEILGFKNHAMEVASIGGIIEVYELQPEGKSRMTVDAYANGVGRNMIGKVFE</sequence>
<keyword evidence="4 5" id="KW-0648">Protein biosynthesis</keyword>
<dbReference type="Pfam" id="PF02911">
    <property type="entry name" value="Formyl_trans_C"/>
    <property type="match status" value="1"/>
</dbReference>
<evidence type="ECO:0000313" key="9">
    <source>
        <dbReference type="Proteomes" id="UP000284731"/>
    </source>
</evidence>
<comment type="catalytic activity">
    <reaction evidence="5">
        <text>L-methionyl-tRNA(fMet) + (6R)-10-formyltetrahydrofolate = N-formyl-L-methionyl-tRNA(fMet) + (6S)-5,6,7,8-tetrahydrofolate + H(+)</text>
        <dbReference type="Rhea" id="RHEA:24380"/>
        <dbReference type="Rhea" id="RHEA-COMP:9952"/>
        <dbReference type="Rhea" id="RHEA-COMP:9953"/>
        <dbReference type="ChEBI" id="CHEBI:15378"/>
        <dbReference type="ChEBI" id="CHEBI:57453"/>
        <dbReference type="ChEBI" id="CHEBI:78530"/>
        <dbReference type="ChEBI" id="CHEBI:78844"/>
        <dbReference type="ChEBI" id="CHEBI:195366"/>
        <dbReference type="EC" id="2.1.2.9"/>
    </reaction>
</comment>
<evidence type="ECO:0000259" key="6">
    <source>
        <dbReference type="Pfam" id="PF00551"/>
    </source>
</evidence>
<dbReference type="InterPro" id="IPR005793">
    <property type="entry name" value="Formyl_trans_C"/>
</dbReference>
<dbReference type="PANTHER" id="PTHR11138:SF5">
    <property type="entry name" value="METHIONYL-TRNA FORMYLTRANSFERASE, MITOCHONDRIAL"/>
    <property type="match status" value="1"/>
</dbReference>
<dbReference type="RefSeq" id="WP_118764761.1">
    <property type="nucleotide sequence ID" value="NZ_CABJCF010000002.1"/>
</dbReference>
<dbReference type="PROSITE" id="PS00373">
    <property type="entry name" value="GART"/>
    <property type="match status" value="1"/>
</dbReference>
<dbReference type="GO" id="GO:0004479">
    <property type="term" value="F:methionyl-tRNA formyltransferase activity"/>
    <property type="evidence" value="ECO:0007669"/>
    <property type="project" value="UniProtKB-UniRule"/>
</dbReference>
<dbReference type="HAMAP" id="MF_00182">
    <property type="entry name" value="Formyl_trans"/>
    <property type="match status" value="1"/>
</dbReference>
<accession>A0A412PFL0</accession>
<dbReference type="SUPFAM" id="SSF50486">
    <property type="entry name" value="FMT C-terminal domain-like"/>
    <property type="match status" value="1"/>
</dbReference>
<evidence type="ECO:0000256" key="3">
    <source>
        <dbReference type="ARBA" id="ARBA00022679"/>
    </source>
</evidence>
<evidence type="ECO:0000256" key="4">
    <source>
        <dbReference type="ARBA" id="ARBA00022917"/>
    </source>
</evidence>
<evidence type="ECO:0000313" key="8">
    <source>
        <dbReference type="EMBL" id="RGT56230.1"/>
    </source>
</evidence>
<dbReference type="PANTHER" id="PTHR11138">
    <property type="entry name" value="METHIONYL-TRNA FORMYLTRANSFERASE"/>
    <property type="match status" value="1"/>
</dbReference>
<evidence type="ECO:0000256" key="2">
    <source>
        <dbReference type="ARBA" id="ARBA00012261"/>
    </source>
</evidence>
<dbReference type="EC" id="2.1.2.9" evidence="2 5"/>
<gene>
    <name evidence="5" type="primary">fmt</name>
    <name evidence="8" type="ORF">DWX20_05325</name>
</gene>
<evidence type="ECO:0000256" key="1">
    <source>
        <dbReference type="ARBA" id="ARBA00010699"/>
    </source>
</evidence>
<dbReference type="InterPro" id="IPR002376">
    <property type="entry name" value="Formyl_transf_N"/>
</dbReference>
<comment type="caution">
    <text evidence="8">The sequence shown here is derived from an EMBL/GenBank/DDBJ whole genome shotgun (WGS) entry which is preliminary data.</text>
</comment>
<protein>
    <recommendedName>
        <fullName evidence="2 5">Methionyl-tRNA formyltransferase</fullName>
        <ecNumber evidence="2 5">2.1.2.9</ecNumber>
    </recommendedName>
</protein>
<dbReference type="InterPro" id="IPR036477">
    <property type="entry name" value="Formyl_transf_N_sf"/>
</dbReference>
<dbReference type="InterPro" id="IPR001555">
    <property type="entry name" value="GART_AS"/>
</dbReference>
<dbReference type="CDD" id="cd08704">
    <property type="entry name" value="Met_tRNA_FMT_C"/>
    <property type="match status" value="1"/>
</dbReference>
<dbReference type="Pfam" id="PF00551">
    <property type="entry name" value="Formyl_trans_N"/>
    <property type="match status" value="1"/>
</dbReference>
<dbReference type="Proteomes" id="UP000284731">
    <property type="component" value="Unassembled WGS sequence"/>
</dbReference>
<feature type="binding site" evidence="5">
    <location>
        <begin position="110"/>
        <end position="113"/>
    </location>
    <ligand>
        <name>(6S)-5,6,7,8-tetrahydrofolate</name>
        <dbReference type="ChEBI" id="CHEBI:57453"/>
    </ligand>
</feature>
<feature type="domain" description="Formyl transferase C-terminal" evidence="7">
    <location>
        <begin position="204"/>
        <end position="302"/>
    </location>
</feature>
<dbReference type="Gene3D" id="3.40.50.12230">
    <property type="match status" value="1"/>
</dbReference>
<evidence type="ECO:0000256" key="5">
    <source>
        <dbReference type="HAMAP-Rule" id="MF_00182"/>
    </source>
</evidence>
<reference evidence="8 9" key="1">
    <citation type="submission" date="2018-08" db="EMBL/GenBank/DDBJ databases">
        <title>A genome reference for cultivated species of the human gut microbiota.</title>
        <authorList>
            <person name="Zou Y."/>
            <person name="Xue W."/>
            <person name="Luo G."/>
        </authorList>
    </citation>
    <scope>NUCLEOTIDE SEQUENCE [LARGE SCALE GENOMIC DNA]</scope>
    <source>
        <strain evidence="8 9">AF18-46</strain>
    </source>
</reference>
<organism evidence="8 9">
    <name type="scientific">Solobacterium moorei</name>
    <dbReference type="NCBI Taxonomy" id="102148"/>
    <lineage>
        <taxon>Bacteria</taxon>
        <taxon>Bacillati</taxon>
        <taxon>Bacillota</taxon>
        <taxon>Erysipelotrichia</taxon>
        <taxon>Erysipelotrichales</taxon>
        <taxon>Erysipelotrichaceae</taxon>
        <taxon>Solobacterium</taxon>
    </lineage>
</organism>
<dbReference type="SUPFAM" id="SSF53328">
    <property type="entry name" value="Formyltransferase"/>
    <property type="match status" value="1"/>
</dbReference>
<dbReference type="InterPro" id="IPR005794">
    <property type="entry name" value="Fmt"/>
</dbReference>
<dbReference type="GO" id="GO:0005829">
    <property type="term" value="C:cytosol"/>
    <property type="evidence" value="ECO:0007669"/>
    <property type="project" value="TreeGrafter"/>
</dbReference>
<name>A0A412PFL0_9FIRM</name>